<evidence type="ECO:0000313" key="4">
    <source>
        <dbReference type="Proteomes" id="UP000219993"/>
    </source>
</evidence>
<dbReference type="GO" id="GO:0019825">
    <property type="term" value="F:oxygen binding"/>
    <property type="evidence" value="ECO:0007669"/>
    <property type="project" value="InterPro"/>
</dbReference>
<dbReference type="InterPro" id="IPR009050">
    <property type="entry name" value="Globin-like_sf"/>
</dbReference>
<gene>
    <name evidence="3" type="ORF">BEI_3594</name>
</gene>
<evidence type="ECO:0000259" key="2">
    <source>
        <dbReference type="Pfam" id="PF00042"/>
    </source>
</evidence>
<protein>
    <submittedName>
        <fullName evidence="3">Hemoglobin-like flavoprotein</fullName>
    </submittedName>
</protein>
<dbReference type="InterPro" id="IPR000971">
    <property type="entry name" value="Globin"/>
</dbReference>
<feature type="domain" description="Globin" evidence="2">
    <location>
        <begin position="27"/>
        <end position="124"/>
    </location>
</feature>
<sequence length="150" mass="17404">MDIIKIFDASFARALAREIQGHGFFDAFYARFLAASPEVAEKFRHTDMHRQQAMLKKAFYHLVSLYASSHADHYLDQVAIRHGRHHLDIRPGLYDLWLETLLATLRDYDPECSDEVELAWRLVMAPGIVYMKFHYDRDDVVDHGEAPPAT</sequence>
<dbReference type="Pfam" id="PF00042">
    <property type="entry name" value="Globin"/>
    <property type="match status" value="1"/>
</dbReference>
<dbReference type="GO" id="GO:0005344">
    <property type="term" value="F:oxygen carrier activity"/>
    <property type="evidence" value="ECO:0007669"/>
    <property type="project" value="UniProtKB-KW"/>
</dbReference>
<proteinExistence type="inferred from homology"/>
<keyword evidence="1" id="KW-0813">Transport</keyword>
<dbReference type="GO" id="GO:0020037">
    <property type="term" value="F:heme binding"/>
    <property type="evidence" value="ECO:0007669"/>
    <property type="project" value="InterPro"/>
</dbReference>
<keyword evidence="1" id="KW-0408">Iron</keyword>
<dbReference type="Proteomes" id="UP000219993">
    <property type="component" value="Chromosome"/>
</dbReference>
<dbReference type="OrthoDB" id="980856at2"/>
<dbReference type="AlphaFoldDB" id="A0A291PCL1"/>
<name>A0A291PCL1_9GAMM</name>
<accession>A0A291PCL1</accession>
<keyword evidence="4" id="KW-1185">Reference proteome</keyword>
<dbReference type="EMBL" id="CP021435">
    <property type="protein sequence ID" value="ATJ84581.1"/>
    <property type="molecule type" value="Genomic_DNA"/>
</dbReference>
<dbReference type="RefSeq" id="WP_097790757.1">
    <property type="nucleotide sequence ID" value="NZ_BAAADT010000017.1"/>
</dbReference>
<dbReference type="InterPro" id="IPR044399">
    <property type="entry name" value="Mb-like_M"/>
</dbReference>
<dbReference type="KEGG" id="hbe:BEI_3594"/>
<dbReference type="Gene3D" id="1.10.490.10">
    <property type="entry name" value="Globins"/>
    <property type="match status" value="1"/>
</dbReference>
<dbReference type="InterPro" id="IPR012292">
    <property type="entry name" value="Globin/Proto"/>
</dbReference>
<reference evidence="3 4" key="1">
    <citation type="journal article" date="2017" name="Sci. Rep.">
        <title>Revealing the Saline Adaptation Strategies of the Halophilic Bacterium Halomonas beimenensis through High-throughput Omics and Transposon Mutagenesis Approaches.</title>
        <authorList>
            <person name="Chen Y.H."/>
            <person name="Lin S.S."/>
            <person name="Shyu Y.T."/>
        </authorList>
    </citation>
    <scope>NUCLEOTIDE SEQUENCE [LARGE SCALE GENOMIC DNA]</scope>
    <source>
        <strain evidence="3 4">NTU-111</strain>
    </source>
</reference>
<keyword evidence="1" id="KW-0479">Metal-binding</keyword>
<evidence type="ECO:0000313" key="3">
    <source>
        <dbReference type="EMBL" id="ATJ84581.1"/>
    </source>
</evidence>
<comment type="similarity">
    <text evidence="1">Belongs to the globin family.</text>
</comment>
<keyword evidence="1" id="KW-0349">Heme</keyword>
<organism evidence="3 4">
    <name type="scientific">Halomonas beimenensis</name>
    <dbReference type="NCBI Taxonomy" id="475662"/>
    <lineage>
        <taxon>Bacteria</taxon>
        <taxon>Pseudomonadati</taxon>
        <taxon>Pseudomonadota</taxon>
        <taxon>Gammaproteobacteria</taxon>
        <taxon>Oceanospirillales</taxon>
        <taxon>Halomonadaceae</taxon>
        <taxon>Halomonas</taxon>
    </lineage>
</organism>
<dbReference type="CDD" id="cd01040">
    <property type="entry name" value="Mb-like"/>
    <property type="match status" value="1"/>
</dbReference>
<evidence type="ECO:0000256" key="1">
    <source>
        <dbReference type="RuleBase" id="RU000356"/>
    </source>
</evidence>
<dbReference type="SUPFAM" id="SSF46458">
    <property type="entry name" value="Globin-like"/>
    <property type="match status" value="1"/>
</dbReference>
<keyword evidence="1" id="KW-0561">Oxygen transport</keyword>